<evidence type="ECO:0000313" key="2">
    <source>
        <dbReference type="EMBL" id="KIZ01222.1"/>
    </source>
</evidence>
<dbReference type="STRING" id="145388.A0A0D2MKZ4"/>
<reference evidence="2 3" key="1">
    <citation type="journal article" date="2013" name="BMC Genomics">
        <title>Reconstruction of the lipid metabolism for the microalga Monoraphidium neglectum from its genome sequence reveals characteristics suitable for biofuel production.</title>
        <authorList>
            <person name="Bogen C."/>
            <person name="Al-Dilaimi A."/>
            <person name="Albersmeier A."/>
            <person name="Wichmann J."/>
            <person name="Grundmann M."/>
            <person name="Rupp O."/>
            <person name="Lauersen K.J."/>
            <person name="Blifernez-Klassen O."/>
            <person name="Kalinowski J."/>
            <person name="Goesmann A."/>
            <person name="Mussgnug J.H."/>
            <person name="Kruse O."/>
        </authorList>
    </citation>
    <scope>NUCLEOTIDE SEQUENCE [LARGE SCALE GENOMIC DNA]</scope>
    <source>
        <strain evidence="2 3">SAG 48.87</strain>
    </source>
</reference>
<accession>A0A0D2MKZ4</accession>
<dbReference type="RefSeq" id="XP_013900241.1">
    <property type="nucleotide sequence ID" value="XM_014044787.1"/>
</dbReference>
<dbReference type="Gene3D" id="3.10.110.10">
    <property type="entry name" value="Ubiquitin Conjugating Enzyme"/>
    <property type="match status" value="1"/>
</dbReference>
<feature type="domain" description="RWD" evidence="1">
    <location>
        <begin position="9"/>
        <end position="122"/>
    </location>
</feature>
<dbReference type="GO" id="GO:0005634">
    <property type="term" value="C:nucleus"/>
    <property type="evidence" value="ECO:0007669"/>
    <property type="project" value="TreeGrafter"/>
</dbReference>
<sequence length="165" mass="17327">MANGNGEDELAMEVEALSYTYPEIEIEMFEPSNSVGTEASPAAAAALRIDLRPRAARQAFVAAALRLMAPRGCPTASPRGIEPQGLGDAREAALLARLAAEAQDLIAGPCLGQLIELCQDLLSDANAPEGHCAICLFEMEPGPDDPEDSSSCDGCAGVPCRRWRG</sequence>
<proteinExistence type="predicted"/>
<dbReference type="AlphaFoldDB" id="A0A0D2MKZ4"/>
<name>A0A0D2MKZ4_9CHLO</name>
<dbReference type="GeneID" id="25739613"/>
<dbReference type="GO" id="GO:0016567">
    <property type="term" value="P:protein ubiquitination"/>
    <property type="evidence" value="ECO:0007669"/>
    <property type="project" value="TreeGrafter"/>
</dbReference>
<dbReference type="InterPro" id="IPR039133">
    <property type="entry name" value="RNF25"/>
</dbReference>
<dbReference type="GO" id="GO:0061630">
    <property type="term" value="F:ubiquitin protein ligase activity"/>
    <property type="evidence" value="ECO:0007669"/>
    <property type="project" value="InterPro"/>
</dbReference>
<gene>
    <name evidence="2" type="ORF">MNEG_6737</name>
</gene>
<dbReference type="PANTHER" id="PTHR13198:SF4">
    <property type="entry name" value="E3 UBIQUITIN-PROTEIN LIGASE RNF25"/>
    <property type="match status" value="1"/>
</dbReference>
<dbReference type="KEGG" id="mng:MNEG_6737"/>
<dbReference type="SUPFAM" id="SSF54495">
    <property type="entry name" value="UBC-like"/>
    <property type="match status" value="1"/>
</dbReference>
<dbReference type="InterPro" id="IPR006575">
    <property type="entry name" value="RWD_dom"/>
</dbReference>
<dbReference type="Proteomes" id="UP000054498">
    <property type="component" value="Unassembled WGS sequence"/>
</dbReference>
<keyword evidence="3" id="KW-1185">Reference proteome</keyword>
<evidence type="ECO:0000259" key="1">
    <source>
        <dbReference type="Pfam" id="PF05773"/>
    </source>
</evidence>
<dbReference type="EMBL" id="KK101344">
    <property type="protein sequence ID" value="KIZ01222.1"/>
    <property type="molecule type" value="Genomic_DNA"/>
</dbReference>
<protein>
    <recommendedName>
        <fullName evidence="1">RWD domain-containing protein</fullName>
    </recommendedName>
</protein>
<evidence type="ECO:0000313" key="3">
    <source>
        <dbReference type="Proteomes" id="UP000054498"/>
    </source>
</evidence>
<dbReference type="InterPro" id="IPR016135">
    <property type="entry name" value="UBQ-conjugating_enzyme/RWD"/>
</dbReference>
<dbReference type="Pfam" id="PF05773">
    <property type="entry name" value="RWD"/>
    <property type="match status" value="1"/>
</dbReference>
<dbReference type="PANTHER" id="PTHR13198">
    <property type="entry name" value="RING FINGER PROTEIN 25"/>
    <property type="match status" value="1"/>
</dbReference>
<organism evidence="2 3">
    <name type="scientific">Monoraphidium neglectum</name>
    <dbReference type="NCBI Taxonomy" id="145388"/>
    <lineage>
        <taxon>Eukaryota</taxon>
        <taxon>Viridiplantae</taxon>
        <taxon>Chlorophyta</taxon>
        <taxon>core chlorophytes</taxon>
        <taxon>Chlorophyceae</taxon>
        <taxon>CS clade</taxon>
        <taxon>Sphaeropleales</taxon>
        <taxon>Selenastraceae</taxon>
        <taxon>Monoraphidium</taxon>
    </lineage>
</organism>